<evidence type="ECO:0000313" key="7">
    <source>
        <dbReference type="EMBL" id="CAF4479795.1"/>
    </source>
</evidence>
<gene>
    <name evidence="6" type="ORF">SMN809_LOCUS33844</name>
    <name evidence="7" type="ORF">SMN809_LOCUS33977</name>
</gene>
<dbReference type="Pfam" id="PF05091">
    <property type="entry name" value="eIF-3_zeta"/>
    <property type="match status" value="1"/>
</dbReference>
<dbReference type="GO" id="GO:0003743">
    <property type="term" value="F:translation initiation factor activity"/>
    <property type="evidence" value="ECO:0007669"/>
    <property type="project" value="UniProtKB-KW"/>
</dbReference>
<evidence type="ECO:0000313" key="6">
    <source>
        <dbReference type="EMBL" id="CAF4476664.1"/>
    </source>
</evidence>
<keyword evidence="4" id="KW-0648">Protein biosynthesis</keyword>
<keyword evidence="1" id="KW-0963">Cytoplasm</keyword>
<evidence type="ECO:0000256" key="3">
    <source>
        <dbReference type="ARBA" id="ARBA00022884"/>
    </source>
</evidence>
<evidence type="ECO:0000256" key="1">
    <source>
        <dbReference type="ARBA" id="ARBA00022490"/>
    </source>
</evidence>
<keyword evidence="2" id="KW-0396">Initiation factor</keyword>
<proteinExistence type="predicted"/>
<organism evidence="6 8">
    <name type="scientific">Rotaria magnacalcarata</name>
    <dbReference type="NCBI Taxonomy" id="392030"/>
    <lineage>
        <taxon>Eukaryota</taxon>
        <taxon>Metazoa</taxon>
        <taxon>Spiralia</taxon>
        <taxon>Gnathifera</taxon>
        <taxon>Rotifera</taxon>
        <taxon>Eurotatoria</taxon>
        <taxon>Bdelloidea</taxon>
        <taxon>Philodinida</taxon>
        <taxon>Philodinidae</taxon>
        <taxon>Rotaria</taxon>
    </lineage>
</organism>
<accession>A0A8S2X514</accession>
<evidence type="ECO:0000256" key="5">
    <source>
        <dbReference type="SAM" id="MobiDB-lite"/>
    </source>
</evidence>
<evidence type="ECO:0000256" key="2">
    <source>
        <dbReference type="ARBA" id="ARBA00022540"/>
    </source>
</evidence>
<dbReference type="GO" id="GO:0005852">
    <property type="term" value="C:eukaryotic translation initiation factor 3 complex"/>
    <property type="evidence" value="ECO:0007669"/>
    <property type="project" value="InterPro"/>
</dbReference>
<dbReference type="AlphaFoldDB" id="A0A8S2X514"/>
<dbReference type="InterPro" id="IPR007783">
    <property type="entry name" value="eIF3d"/>
</dbReference>
<protein>
    <submittedName>
        <fullName evidence="6">Uncharacterized protein</fullName>
    </submittedName>
</protein>
<evidence type="ECO:0000313" key="8">
    <source>
        <dbReference type="Proteomes" id="UP000676336"/>
    </source>
</evidence>
<feature type="non-terminal residue" evidence="6">
    <location>
        <position position="39"/>
    </location>
</feature>
<reference evidence="6" key="1">
    <citation type="submission" date="2021-02" db="EMBL/GenBank/DDBJ databases">
        <authorList>
            <person name="Nowell W R."/>
        </authorList>
    </citation>
    <scope>NUCLEOTIDE SEQUENCE</scope>
</reference>
<keyword evidence="3" id="KW-0694">RNA-binding</keyword>
<sequence length="39" mass="4316">MLTVNETANEPPPEDDTMDSATNLGKEAVFINHNFPQQV</sequence>
<dbReference type="Proteomes" id="UP000676336">
    <property type="component" value="Unassembled WGS sequence"/>
</dbReference>
<dbReference type="EMBL" id="CAJOBI010075562">
    <property type="protein sequence ID" value="CAF4476664.1"/>
    <property type="molecule type" value="Genomic_DNA"/>
</dbReference>
<dbReference type="GO" id="GO:0003723">
    <property type="term" value="F:RNA binding"/>
    <property type="evidence" value="ECO:0007669"/>
    <property type="project" value="UniProtKB-KW"/>
</dbReference>
<name>A0A8S2X514_9BILA</name>
<feature type="region of interest" description="Disordered" evidence="5">
    <location>
        <begin position="1"/>
        <end position="25"/>
    </location>
</feature>
<comment type="caution">
    <text evidence="6">The sequence shown here is derived from an EMBL/GenBank/DDBJ whole genome shotgun (WGS) entry which is preliminary data.</text>
</comment>
<dbReference type="EMBL" id="CAJOBI010076387">
    <property type="protein sequence ID" value="CAF4479795.1"/>
    <property type="molecule type" value="Genomic_DNA"/>
</dbReference>
<evidence type="ECO:0000256" key="4">
    <source>
        <dbReference type="ARBA" id="ARBA00022917"/>
    </source>
</evidence>